<protein>
    <submittedName>
        <fullName evidence="2">Uncharacterized protein</fullName>
    </submittedName>
</protein>
<evidence type="ECO:0000256" key="1">
    <source>
        <dbReference type="SAM" id="MobiDB-lite"/>
    </source>
</evidence>
<dbReference type="EMBL" id="JADNRY010000635">
    <property type="protein sequence ID" value="KAF9032903.1"/>
    <property type="molecule type" value="Genomic_DNA"/>
</dbReference>
<keyword evidence="3" id="KW-1185">Reference proteome</keyword>
<feature type="compositionally biased region" description="Basic residues" evidence="1">
    <location>
        <begin position="295"/>
        <end position="307"/>
    </location>
</feature>
<feature type="region of interest" description="Disordered" evidence="1">
    <location>
        <begin position="94"/>
        <end position="144"/>
    </location>
</feature>
<reference evidence="2" key="1">
    <citation type="submission" date="2020-11" db="EMBL/GenBank/DDBJ databases">
        <authorList>
            <consortium name="DOE Joint Genome Institute"/>
            <person name="Ahrendt S."/>
            <person name="Riley R."/>
            <person name="Andreopoulos W."/>
            <person name="Labutti K."/>
            <person name="Pangilinan J."/>
            <person name="Ruiz-Duenas F.J."/>
            <person name="Barrasa J.M."/>
            <person name="Sanchez-Garcia M."/>
            <person name="Camarero S."/>
            <person name="Miyauchi S."/>
            <person name="Serrano A."/>
            <person name="Linde D."/>
            <person name="Babiker R."/>
            <person name="Drula E."/>
            <person name="Ayuso-Fernandez I."/>
            <person name="Pacheco R."/>
            <person name="Padilla G."/>
            <person name="Ferreira P."/>
            <person name="Barriuso J."/>
            <person name="Kellner H."/>
            <person name="Castanera R."/>
            <person name="Alfaro M."/>
            <person name="Ramirez L."/>
            <person name="Pisabarro A.G."/>
            <person name="Kuo A."/>
            <person name="Tritt A."/>
            <person name="Lipzen A."/>
            <person name="He G."/>
            <person name="Yan M."/>
            <person name="Ng V."/>
            <person name="Cullen D."/>
            <person name="Martin F."/>
            <person name="Rosso M.-N."/>
            <person name="Henrissat B."/>
            <person name="Hibbett D."/>
            <person name="Martinez A.T."/>
            <person name="Grigoriev I.V."/>
        </authorList>
    </citation>
    <scope>NUCLEOTIDE SEQUENCE</scope>
    <source>
        <strain evidence="2">AH 40177</strain>
    </source>
</reference>
<dbReference type="Proteomes" id="UP000772434">
    <property type="component" value="Unassembled WGS sequence"/>
</dbReference>
<gene>
    <name evidence="2" type="ORF">BDP27DRAFT_1435954</name>
</gene>
<evidence type="ECO:0000313" key="2">
    <source>
        <dbReference type="EMBL" id="KAF9032903.1"/>
    </source>
</evidence>
<dbReference type="AlphaFoldDB" id="A0A9P5P624"/>
<feature type="region of interest" description="Disordered" evidence="1">
    <location>
        <begin position="285"/>
        <end position="322"/>
    </location>
</feature>
<organism evidence="2 3">
    <name type="scientific">Rhodocollybia butyracea</name>
    <dbReference type="NCBI Taxonomy" id="206335"/>
    <lineage>
        <taxon>Eukaryota</taxon>
        <taxon>Fungi</taxon>
        <taxon>Dikarya</taxon>
        <taxon>Basidiomycota</taxon>
        <taxon>Agaricomycotina</taxon>
        <taxon>Agaricomycetes</taxon>
        <taxon>Agaricomycetidae</taxon>
        <taxon>Agaricales</taxon>
        <taxon>Marasmiineae</taxon>
        <taxon>Omphalotaceae</taxon>
        <taxon>Rhodocollybia</taxon>
    </lineage>
</organism>
<sequence length="343" mass="37000">MLYMFYNQRVSVGMPSAAATPTSEVDAVTKALLAVRLADNELTPATSAPLSITLHMDLHLSEPFLTPEANNMNTDPVHLLNPLAILEANNMDVGSDEGIPPVGNNHQARGQGQGRARGRGTSRGQGRGRAQVPAGNGEGETPKDKLAAQVRKEVLSNGNGWSKLRSFTGLAFWIKILIAIFHQLKFAYNAFPSQLCPATKKSAPSEAEIMLNPKGVFSLTLGARFLCSMRAGHTTPSAKMAAATLSHQANLLQALTLHYFTTASGTLNTRANLDFFSQTWTLYSRASPAPPPSVKTRHSSQQKRQRTGRQTELTQAQRKEETAARIEQFHADGGGAAADDDNK</sequence>
<name>A0A9P5P624_9AGAR</name>
<accession>A0A9P5P624</accession>
<feature type="compositionally biased region" description="Gly residues" evidence="1">
    <location>
        <begin position="111"/>
        <end position="127"/>
    </location>
</feature>
<evidence type="ECO:0000313" key="3">
    <source>
        <dbReference type="Proteomes" id="UP000772434"/>
    </source>
</evidence>
<proteinExistence type="predicted"/>
<comment type="caution">
    <text evidence="2">The sequence shown here is derived from an EMBL/GenBank/DDBJ whole genome shotgun (WGS) entry which is preliminary data.</text>
</comment>